<comment type="function">
    <text evidence="10">IGPS catalyzes the conversion of PRFAR and glutamine to IGP, AICAR and glutamate. The HisH subunit catalyzes the hydrolysis of glutamine to glutamate and ammonia as part of the synthesis of IGP and AICAR. The resulting ammonia molecule is channeled to the active site of HisF.</text>
</comment>
<sequence length="204" mass="23244">MILIIDIGMGNIGSILNMIKYLNFTANISRNKEDILSAEKIILPGVGSFDNAMKRLHEYDLISALNEQVIHKRKPILGICLGIQLFARKSEEGKEKGLGWLDAETIRFKLDSEGSLKVPHMGWNTALPIDNPVLFKGMGLEPKFYFVHSYHLQCNDPTDILSVTHYGYDFPSSIKHDNIYGVQFHPEKSHKFGKKLFYNFLEMV</sequence>
<dbReference type="PANTHER" id="PTHR42701:SF1">
    <property type="entry name" value="IMIDAZOLE GLYCEROL PHOSPHATE SYNTHASE SUBUNIT HISH"/>
    <property type="match status" value="1"/>
</dbReference>
<dbReference type="HAMAP" id="MF_00278">
    <property type="entry name" value="HisH"/>
    <property type="match status" value="1"/>
</dbReference>
<dbReference type="NCBIfam" id="TIGR01855">
    <property type="entry name" value="IMP_synth_hisH"/>
    <property type="match status" value="1"/>
</dbReference>
<dbReference type="GO" id="GO:0016829">
    <property type="term" value="F:lyase activity"/>
    <property type="evidence" value="ECO:0007669"/>
    <property type="project" value="UniProtKB-KW"/>
</dbReference>
<proteinExistence type="inferred from homology"/>
<keyword evidence="3 10" id="KW-0028">Amino-acid biosynthesis</keyword>
<dbReference type="GeneID" id="97608601"/>
<dbReference type="SUPFAM" id="SSF52317">
    <property type="entry name" value="Class I glutamine amidotransferase-like"/>
    <property type="match status" value="1"/>
</dbReference>
<dbReference type="InterPro" id="IPR010139">
    <property type="entry name" value="Imidazole-glycPsynth_HisH"/>
</dbReference>
<feature type="domain" description="Glutamine amidotransferase" evidence="12">
    <location>
        <begin position="3"/>
        <end position="201"/>
    </location>
</feature>
<evidence type="ECO:0000313" key="14">
    <source>
        <dbReference type="Proteomes" id="UP000245934"/>
    </source>
</evidence>
<dbReference type="Pfam" id="PF00117">
    <property type="entry name" value="GATase"/>
    <property type="match status" value="1"/>
</dbReference>
<comment type="catalytic activity">
    <reaction evidence="9 10">
        <text>L-glutamine + H2O = L-glutamate + NH4(+)</text>
        <dbReference type="Rhea" id="RHEA:15889"/>
        <dbReference type="ChEBI" id="CHEBI:15377"/>
        <dbReference type="ChEBI" id="CHEBI:28938"/>
        <dbReference type="ChEBI" id="CHEBI:29985"/>
        <dbReference type="ChEBI" id="CHEBI:58359"/>
        <dbReference type="EC" id="3.5.1.2"/>
    </reaction>
</comment>
<dbReference type="PANTHER" id="PTHR42701">
    <property type="entry name" value="IMIDAZOLE GLYCEROL PHOSPHATE SYNTHASE SUBUNIT HISH"/>
    <property type="match status" value="1"/>
</dbReference>
<feature type="active site" description="Nucleophile" evidence="10 11">
    <location>
        <position position="80"/>
    </location>
</feature>
<dbReference type="InterPro" id="IPR017926">
    <property type="entry name" value="GATASE"/>
</dbReference>
<evidence type="ECO:0000313" key="13">
    <source>
        <dbReference type="EMBL" id="PWR70100.1"/>
    </source>
</evidence>
<comment type="subcellular location">
    <subcellularLocation>
        <location evidence="10">Cytoplasm</location>
    </subcellularLocation>
</comment>
<dbReference type="EMBL" id="QGMZ01000047">
    <property type="protein sequence ID" value="PWR70100.1"/>
    <property type="molecule type" value="Genomic_DNA"/>
</dbReference>
<keyword evidence="4 10" id="KW-0378">Hydrolase</keyword>
<reference evidence="13 14" key="1">
    <citation type="submission" date="2018-05" db="EMBL/GenBank/DDBJ databases">
        <title>Draft genome of Methanospirillum stamsii Pt1.</title>
        <authorList>
            <person name="Dueholm M.S."/>
            <person name="Nielsen P.H."/>
            <person name="Bakmann L.F."/>
            <person name="Otzen D.E."/>
        </authorList>
    </citation>
    <scope>NUCLEOTIDE SEQUENCE [LARGE SCALE GENOMIC DNA]</scope>
    <source>
        <strain evidence="13 14">Pt1</strain>
    </source>
</reference>
<dbReference type="GO" id="GO:0000105">
    <property type="term" value="P:L-histidine biosynthetic process"/>
    <property type="evidence" value="ECO:0007669"/>
    <property type="project" value="UniProtKB-UniRule"/>
</dbReference>
<comment type="pathway">
    <text evidence="1 10">Amino-acid biosynthesis; L-histidine biosynthesis; L-histidine from 5-phospho-alpha-D-ribose 1-diphosphate: step 5/9.</text>
</comment>
<keyword evidence="6 10" id="KW-0368">Histidine biosynthesis</keyword>
<dbReference type="PIRSF" id="PIRSF000495">
    <property type="entry name" value="Amidotransf_hisH"/>
    <property type="match status" value="1"/>
</dbReference>
<keyword evidence="5 10" id="KW-0315">Glutamine amidotransferase</keyword>
<organism evidence="13 14">
    <name type="scientific">Methanospirillum stamsii</name>
    <dbReference type="NCBI Taxonomy" id="1277351"/>
    <lineage>
        <taxon>Archaea</taxon>
        <taxon>Methanobacteriati</taxon>
        <taxon>Methanobacteriota</taxon>
        <taxon>Stenosarchaea group</taxon>
        <taxon>Methanomicrobia</taxon>
        <taxon>Methanomicrobiales</taxon>
        <taxon>Methanospirillaceae</taxon>
        <taxon>Methanospirillum</taxon>
    </lineage>
</organism>
<protein>
    <recommendedName>
        <fullName evidence="10">Imidazole glycerol phosphate synthase subunit HisH</fullName>
        <ecNumber evidence="10">4.3.2.10</ecNumber>
    </recommendedName>
    <alternativeName>
        <fullName evidence="10">IGP synthase glutaminase subunit</fullName>
        <ecNumber evidence="10">3.5.1.2</ecNumber>
    </alternativeName>
    <alternativeName>
        <fullName evidence="10">IGP synthase subunit HisH</fullName>
    </alternativeName>
    <alternativeName>
        <fullName evidence="10">ImGP synthase subunit HisH</fullName>
        <shortName evidence="10">IGPS subunit HisH</shortName>
    </alternativeName>
</protein>
<comment type="caution">
    <text evidence="13">The sequence shown here is derived from an EMBL/GenBank/DDBJ whole genome shotgun (WGS) entry which is preliminary data.</text>
</comment>
<keyword evidence="7 10" id="KW-0456">Lyase</keyword>
<dbReference type="OrthoDB" id="33401at2157"/>
<evidence type="ECO:0000256" key="10">
    <source>
        <dbReference type="HAMAP-Rule" id="MF_00278"/>
    </source>
</evidence>
<evidence type="ECO:0000259" key="12">
    <source>
        <dbReference type="Pfam" id="PF00117"/>
    </source>
</evidence>
<dbReference type="UniPathway" id="UPA00031">
    <property type="reaction ID" value="UER00010"/>
</dbReference>
<evidence type="ECO:0000256" key="11">
    <source>
        <dbReference type="PIRSR" id="PIRSR000495-1"/>
    </source>
</evidence>
<keyword evidence="10" id="KW-0963">Cytoplasm</keyword>
<comment type="subunit">
    <text evidence="2 10">Heterodimer of HisH and HisF.</text>
</comment>
<evidence type="ECO:0000256" key="4">
    <source>
        <dbReference type="ARBA" id="ARBA00022801"/>
    </source>
</evidence>
<feature type="active site" evidence="10 11">
    <location>
        <position position="185"/>
    </location>
</feature>
<comment type="catalytic activity">
    <reaction evidence="8 10">
        <text>5-[(5-phospho-1-deoxy-D-ribulos-1-ylimino)methylamino]-1-(5-phospho-beta-D-ribosyl)imidazole-4-carboxamide + L-glutamine = D-erythro-1-(imidazol-4-yl)glycerol 3-phosphate + 5-amino-1-(5-phospho-beta-D-ribosyl)imidazole-4-carboxamide + L-glutamate + H(+)</text>
        <dbReference type="Rhea" id="RHEA:24793"/>
        <dbReference type="ChEBI" id="CHEBI:15378"/>
        <dbReference type="ChEBI" id="CHEBI:29985"/>
        <dbReference type="ChEBI" id="CHEBI:58278"/>
        <dbReference type="ChEBI" id="CHEBI:58359"/>
        <dbReference type="ChEBI" id="CHEBI:58475"/>
        <dbReference type="ChEBI" id="CHEBI:58525"/>
        <dbReference type="EC" id="4.3.2.10"/>
    </reaction>
</comment>
<evidence type="ECO:0000256" key="1">
    <source>
        <dbReference type="ARBA" id="ARBA00005091"/>
    </source>
</evidence>
<feature type="active site" evidence="10 11">
    <location>
        <position position="187"/>
    </location>
</feature>
<evidence type="ECO:0000256" key="2">
    <source>
        <dbReference type="ARBA" id="ARBA00011152"/>
    </source>
</evidence>
<dbReference type="CDD" id="cd01748">
    <property type="entry name" value="GATase1_IGP_Synthase"/>
    <property type="match status" value="1"/>
</dbReference>
<dbReference type="AlphaFoldDB" id="A0A2V2MUW9"/>
<dbReference type="GO" id="GO:0000107">
    <property type="term" value="F:imidazoleglycerol-phosphate synthase activity"/>
    <property type="evidence" value="ECO:0007669"/>
    <property type="project" value="UniProtKB-UniRule"/>
</dbReference>
<dbReference type="Gene3D" id="3.40.50.880">
    <property type="match status" value="1"/>
</dbReference>
<evidence type="ECO:0000256" key="5">
    <source>
        <dbReference type="ARBA" id="ARBA00022962"/>
    </source>
</evidence>
<dbReference type="EC" id="4.3.2.10" evidence="10"/>
<evidence type="ECO:0000256" key="7">
    <source>
        <dbReference type="ARBA" id="ARBA00023239"/>
    </source>
</evidence>
<evidence type="ECO:0000256" key="8">
    <source>
        <dbReference type="ARBA" id="ARBA00047838"/>
    </source>
</evidence>
<keyword evidence="14" id="KW-1185">Reference proteome</keyword>
<gene>
    <name evidence="10 13" type="primary">hisH</name>
    <name evidence="13" type="ORF">DLD82_16435</name>
</gene>
<dbReference type="Proteomes" id="UP000245934">
    <property type="component" value="Unassembled WGS sequence"/>
</dbReference>
<accession>A0A2V2MUW9</accession>
<evidence type="ECO:0000256" key="6">
    <source>
        <dbReference type="ARBA" id="ARBA00023102"/>
    </source>
</evidence>
<dbReference type="GO" id="GO:0005737">
    <property type="term" value="C:cytoplasm"/>
    <property type="evidence" value="ECO:0007669"/>
    <property type="project" value="UniProtKB-SubCell"/>
</dbReference>
<evidence type="ECO:0000256" key="3">
    <source>
        <dbReference type="ARBA" id="ARBA00022605"/>
    </source>
</evidence>
<dbReference type="EC" id="3.5.1.2" evidence="10"/>
<dbReference type="GO" id="GO:0004359">
    <property type="term" value="F:glutaminase activity"/>
    <property type="evidence" value="ECO:0007669"/>
    <property type="project" value="UniProtKB-EC"/>
</dbReference>
<dbReference type="RefSeq" id="WP_109942223.1">
    <property type="nucleotide sequence ID" value="NZ_CP176366.1"/>
</dbReference>
<name>A0A2V2MUW9_9EURY</name>
<dbReference type="PROSITE" id="PS51273">
    <property type="entry name" value="GATASE_TYPE_1"/>
    <property type="match status" value="1"/>
</dbReference>
<dbReference type="InterPro" id="IPR029062">
    <property type="entry name" value="Class_I_gatase-like"/>
</dbReference>
<evidence type="ECO:0000256" key="9">
    <source>
        <dbReference type="ARBA" id="ARBA00049534"/>
    </source>
</evidence>